<evidence type="ECO:0000313" key="12">
    <source>
        <dbReference type="Proteomes" id="UP001345219"/>
    </source>
</evidence>
<evidence type="ECO:0000313" key="11">
    <source>
        <dbReference type="EMBL" id="KAK4761676.1"/>
    </source>
</evidence>
<dbReference type="SUPFAM" id="SSF54928">
    <property type="entry name" value="RNA-binding domain, RBD"/>
    <property type="match status" value="2"/>
</dbReference>
<dbReference type="PANTHER" id="PTHR22792:SF140">
    <property type="entry name" value="ACHILLES, ISOFORM A"/>
    <property type="match status" value="1"/>
</dbReference>
<feature type="compositionally biased region" description="Polar residues" evidence="7">
    <location>
        <begin position="207"/>
        <end position="221"/>
    </location>
</feature>
<sequence length="453" mass="50320">MAASVLDEETSKKVLRQVEFYFSDSNLPRDKFLKNSINESEDGMVSLALICSFSRMRSHLSLGELKPEDVPVDTVLAVANVLRTSTSLKISDDGMKVGRATELPNAEDVMEQVDIKTIAVSPLEYDVKLEDVESFFTQFGKVNSVRLPRHVADKRLFCGTALVEFSTQDEAEKISSQSFVYGGVQLELKSKKEFDAERVHKLEEFQKASSMGSNPKNSSNEPDYPKGLIIAFTLKSKEERGTAESNENQDEADVGSGALKADREDKPLKSLDEETDCRESEGFDCAKENIDGSNVNDEEGGCGKGGDEKNSSEVPLDENNEVRKLTASDYKNDRNVILREDLKTVFNKFGIVKFIDFKMGEKSGYIRFEKPEAAQKARAAAVLAEEGGVPVKNYIVNLEAVTGDAEKEYWTMLRGNRDKSRDYKGNHGRGAKHFRGGRGGRDSRPNKSRKISA</sequence>
<dbReference type="InterPro" id="IPR006630">
    <property type="entry name" value="La_HTH"/>
</dbReference>
<feature type="domain" description="HTH La-type RNA-binding" evidence="9">
    <location>
        <begin position="4"/>
        <end position="107"/>
    </location>
</feature>
<feature type="compositionally biased region" description="Basic and acidic residues" evidence="7">
    <location>
        <begin position="260"/>
        <end position="290"/>
    </location>
</feature>
<accession>A0AAN7KCT9</accession>
<feature type="region of interest" description="Disordered" evidence="7">
    <location>
        <begin position="417"/>
        <end position="453"/>
    </location>
</feature>
<dbReference type="Proteomes" id="UP001345219">
    <property type="component" value="Chromosome 23"/>
</dbReference>
<dbReference type="CDD" id="cd08030">
    <property type="entry name" value="LA_like_plant"/>
    <property type="match status" value="1"/>
</dbReference>
<feature type="domain" description="XRRM" evidence="10">
    <location>
        <begin position="316"/>
        <end position="446"/>
    </location>
</feature>
<evidence type="ECO:0000259" key="10">
    <source>
        <dbReference type="PROSITE" id="PS51939"/>
    </source>
</evidence>
<comment type="caution">
    <text evidence="11">The sequence shown here is derived from an EMBL/GenBank/DDBJ whole genome shotgun (WGS) entry which is preliminary data.</text>
</comment>
<evidence type="ECO:0000256" key="7">
    <source>
        <dbReference type="SAM" id="MobiDB-lite"/>
    </source>
</evidence>
<dbReference type="Gene3D" id="1.10.10.10">
    <property type="entry name" value="Winged helix-like DNA-binding domain superfamily/Winged helix DNA-binding domain"/>
    <property type="match status" value="1"/>
</dbReference>
<dbReference type="GO" id="GO:0003729">
    <property type="term" value="F:mRNA binding"/>
    <property type="evidence" value="ECO:0007669"/>
    <property type="project" value="TreeGrafter"/>
</dbReference>
<dbReference type="SUPFAM" id="SSF46785">
    <property type="entry name" value="Winged helix' DNA-binding domain"/>
    <property type="match status" value="1"/>
</dbReference>
<evidence type="ECO:0000256" key="1">
    <source>
        <dbReference type="ARBA" id="ARBA00004604"/>
    </source>
</evidence>
<dbReference type="InterPro" id="IPR035979">
    <property type="entry name" value="RBD_domain_sf"/>
</dbReference>
<dbReference type="InterPro" id="IPR014886">
    <property type="entry name" value="La_xRRM"/>
</dbReference>
<keyword evidence="12" id="KW-1185">Reference proteome</keyword>
<reference evidence="11 12" key="1">
    <citation type="journal article" date="2023" name="Hortic Res">
        <title>Pangenome of water caltrop reveals structural variations and asymmetric subgenome divergence after allopolyploidization.</title>
        <authorList>
            <person name="Zhang X."/>
            <person name="Chen Y."/>
            <person name="Wang L."/>
            <person name="Yuan Y."/>
            <person name="Fang M."/>
            <person name="Shi L."/>
            <person name="Lu R."/>
            <person name="Comes H.P."/>
            <person name="Ma Y."/>
            <person name="Chen Y."/>
            <person name="Huang G."/>
            <person name="Zhou Y."/>
            <person name="Zheng Z."/>
            <person name="Qiu Y."/>
        </authorList>
    </citation>
    <scope>NUCLEOTIDE SEQUENCE [LARGE SCALE GENOMIC DNA]</scope>
    <source>
        <tissue evidence="11">Roots</tissue>
    </source>
</reference>
<evidence type="ECO:0000256" key="3">
    <source>
        <dbReference type="ARBA" id="ARBA00022884"/>
    </source>
</evidence>
<name>A0AAN7KCT9_9MYRT</name>
<dbReference type="InterPro" id="IPR036388">
    <property type="entry name" value="WH-like_DNA-bd_sf"/>
</dbReference>
<dbReference type="InterPro" id="IPR000504">
    <property type="entry name" value="RRM_dom"/>
</dbReference>
<evidence type="ECO:0000256" key="5">
    <source>
        <dbReference type="ARBA" id="ARBA00057261"/>
    </source>
</evidence>
<protein>
    <recommendedName>
        <fullName evidence="13">La protein 1</fullName>
    </recommendedName>
</protein>
<dbReference type="EMBL" id="JAXIOK010000009">
    <property type="protein sequence ID" value="KAK4761676.1"/>
    <property type="molecule type" value="Genomic_DNA"/>
</dbReference>
<gene>
    <name evidence="11" type="ORF">SAY87_029560</name>
</gene>
<dbReference type="PANTHER" id="PTHR22792">
    <property type="entry name" value="LUPUS LA PROTEIN-RELATED"/>
    <property type="match status" value="1"/>
</dbReference>
<evidence type="ECO:0000259" key="8">
    <source>
        <dbReference type="PROSITE" id="PS50102"/>
    </source>
</evidence>
<dbReference type="InterPro" id="IPR036390">
    <property type="entry name" value="WH_DNA-bd_sf"/>
</dbReference>
<dbReference type="CDD" id="cd12291">
    <property type="entry name" value="RRM1_La"/>
    <property type="match status" value="1"/>
</dbReference>
<keyword evidence="4" id="KW-0539">Nucleus</keyword>
<dbReference type="GO" id="GO:1990904">
    <property type="term" value="C:ribonucleoprotein complex"/>
    <property type="evidence" value="ECO:0007669"/>
    <property type="project" value="UniProtKB-UniRule"/>
</dbReference>
<dbReference type="Pfam" id="PF00076">
    <property type="entry name" value="RRM_1"/>
    <property type="match status" value="1"/>
</dbReference>
<proteinExistence type="predicted"/>
<evidence type="ECO:0000256" key="4">
    <source>
        <dbReference type="ARBA" id="ARBA00023242"/>
    </source>
</evidence>
<dbReference type="GO" id="GO:0005654">
    <property type="term" value="C:nucleoplasm"/>
    <property type="evidence" value="ECO:0007669"/>
    <property type="project" value="UniProtKB-SubCell"/>
</dbReference>
<comment type="function">
    <text evidence="5">Binds to the 3' poly(U) terminus of nascent RNA polymerase III transcripts, protecting them from exonuclease digestion and facilitating their folding and maturation.</text>
</comment>
<evidence type="ECO:0008006" key="13">
    <source>
        <dbReference type="Google" id="ProtNLM"/>
    </source>
</evidence>
<dbReference type="FunFam" id="1.10.10.10:FF:000795">
    <property type="entry name" value="La protein 2"/>
    <property type="match status" value="1"/>
</dbReference>
<comment type="subcellular location">
    <subcellularLocation>
        <location evidence="1">Nucleus</location>
        <location evidence="1">Nucleolus</location>
    </subcellularLocation>
    <subcellularLocation>
        <location evidence="2">Nucleus</location>
        <location evidence="2">Nucleoplasm</location>
    </subcellularLocation>
</comment>
<keyword evidence="3 6" id="KW-0694">RNA-binding</keyword>
<feature type="region of interest" description="Disordered" evidence="7">
    <location>
        <begin position="239"/>
        <end position="318"/>
    </location>
</feature>
<dbReference type="GO" id="GO:0005730">
    <property type="term" value="C:nucleolus"/>
    <property type="evidence" value="ECO:0007669"/>
    <property type="project" value="UniProtKB-SubCell"/>
</dbReference>
<dbReference type="GO" id="GO:0006396">
    <property type="term" value="P:RNA processing"/>
    <property type="evidence" value="ECO:0007669"/>
    <property type="project" value="InterPro"/>
</dbReference>
<dbReference type="PROSITE" id="PS50961">
    <property type="entry name" value="HTH_LA"/>
    <property type="match status" value="1"/>
</dbReference>
<dbReference type="PRINTS" id="PR00302">
    <property type="entry name" value="LUPUSLA"/>
</dbReference>
<evidence type="ECO:0000256" key="2">
    <source>
        <dbReference type="ARBA" id="ARBA00004642"/>
    </source>
</evidence>
<evidence type="ECO:0000256" key="6">
    <source>
        <dbReference type="PROSITE-ProRule" id="PRU00332"/>
    </source>
</evidence>
<dbReference type="InterPro" id="IPR012677">
    <property type="entry name" value="Nucleotide-bd_a/b_plait_sf"/>
</dbReference>
<organism evidence="11 12">
    <name type="scientific">Trapa incisa</name>
    <dbReference type="NCBI Taxonomy" id="236973"/>
    <lineage>
        <taxon>Eukaryota</taxon>
        <taxon>Viridiplantae</taxon>
        <taxon>Streptophyta</taxon>
        <taxon>Embryophyta</taxon>
        <taxon>Tracheophyta</taxon>
        <taxon>Spermatophyta</taxon>
        <taxon>Magnoliopsida</taxon>
        <taxon>eudicotyledons</taxon>
        <taxon>Gunneridae</taxon>
        <taxon>Pentapetalae</taxon>
        <taxon>rosids</taxon>
        <taxon>malvids</taxon>
        <taxon>Myrtales</taxon>
        <taxon>Lythraceae</taxon>
        <taxon>Trapa</taxon>
    </lineage>
</organism>
<feature type="compositionally biased region" description="Basic residues" evidence="7">
    <location>
        <begin position="426"/>
        <end position="438"/>
    </location>
</feature>
<dbReference type="Pfam" id="PF08777">
    <property type="entry name" value="RRM_3"/>
    <property type="match status" value="1"/>
</dbReference>
<dbReference type="AlphaFoldDB" id="A0AAN7KCT9"/>
<dbReference type="SMART" id="SM00360">
    <property type="entry name" value="RRM"/>
    <property type="match status" value="2"/>
</dbReference>
<feature type="domain" description="RRM" evidence="8">
    <location>
        <begin position="116"/>
        <end position="193"/>
    </location>
</feature>
<dbReference type="Gene3D" id="3.30.70.330">
    <property type="match status" value="2"/>
</dbReference>
<evidence type="ECO:0000259" key="9">
    <source>
        <dbReference type="PROSITE" id="PS50961"/>
    </source>
</evidence>
<feature type="region of interest" description="Disordered" evidence="7">
    <location>
        <begin position="205"/>
        <end position="225"/>
    </location>
</feature>
<dbReference type="Pfam" id="PF05383">
    <property type="entry name" value="La"/>
    <property type="match status" value="1"/>
</dbReference>
<dbReference type="PROSITE" id="PS51939">
    <property type="entry name" value="XRRM"/>
    <property type="match status" value="1"/>
</dbReference>
<dbReference type="InterPro" id="IPR002344">
    <property type="entry name" value="Lupus_La"/>
</dbReference>
<dbReference type="SMART" id="SM00715">
    <property type="entry name" value="LA"/>
    <property type="match status" value="1"/>
</dbReference>
<dbReference type="InterPro" id="IPR045180">
    <property type="entry name" value="La_dom_prot"/>
</dbReference>
<dbReference type="PROSITE" id="PS50102">
    <property type="entry name" value="RRM"/>
    <property type="match status" value="1"/>
</dbReference>